<protein>
    <submittedName>
        <fullName evidence="8">Methyltransferase domain-containing protein</fullName>
    </submittedName>
</protein>
<feature type="binding site" evidence="5">
    <location>
        <position position="308"/>
    </location>
    <ligand>
        <name>S-adenosyl-L-methionine</name>
        <dbReference type="ChEBI" id="CHEBI:59789"/>
    </ligand>
</feature>
<comment type="caution">
    <text evidence="8">The sequence shown here is derived from an EMBL/GenBank/DDBJ whole genome shotgun (WGS) entry which is preliminary data.</text>
</comment>
<evidence type="ECO:0000256" key="2">
    <source>
        <dbReference type="ARBA" id="ARBA00022679"/>
    </source>
</evidence>
<name>A0A7V7PNM4_9HYPH</name>
<keyword evidence="1 5" id="KW-0489">Methyltransferase</keyword>
<evidence type="ECO:0000256" key="4">
    <source>
        <dbReference type="ARBA" id="ARBA00022884"/>
    </source>
</evidence>
<dbReference type="InterPro" id="IPR006027">
    <property type="entry name" value="NusB_RsmB_TIM44"/>
</dbReference>
<keyword evidence="2 5" id="KW-0808">Transferase</keyword>
<organism evidence="8 9">
    <name type="scientific">Plantimonas leprariae</name>
    <dbReference type="NCBI Taxonomy" id="2615207"/>
    <lineage>
        <taxon>Bacteria</taxon>
        <taxon>Pseudomonadati</taxon>
        <taxon>Pseudomonadota</taxon>
        <taxon>Alphaproteobacteria</taxon>
        <taxon>Hyphomicrobiales</taxon>
        <taxon>Aurantimonadaceae</taxon>
        <taxon>Plantimonas</taxon>
    </lineage>
</organism>
<dbReference type="GO" id="GO:0006355">
    <property type="term" value="P:regulation of DNA-templated transcription"/>
    <property type="evidence" value="ECO:0007669"/>
    <property type="project" value="InterPro"/>
</dbReference>
<sequence>MSAAGKSPQRSPAVERPGLLSRQVAAKLLAAVVDGRTSLDGLLDLRGGHPGYRALEPRDQGLVRAILLASLRHRGTIERALAGRLERPLPGNAAALRHLLHAAAAQVLFLDVPDSAAVDLAVAAAEADPRNRRFKGLVNALLRRLSREKAKIAPKPSENLPPWLRERLAAAYGAAAADAIARAHGVPPPLDLTVKSDPDGWASRLGGTKLATGTVRLAALDGPLPELPGFADGEWWVQDAGAALPALLFGDLRNKRALDLCAAPGGKTAQLALAGARVTALDASERRMTRLRENLARLRLDVETLVADAASYAPAEPFDAVLLDAPCSSTGTIRRHPDVPYTKDAAEVAKLAEVQARLLKAASRMVAPGGRLVFSNCSVLPEEGEAVAAEFLQRHPEFRLQPIGDGEVPGLGGAVSAEGFLRTLPSMLPNEADPRLAGLDGFFAARFVRHS</sequence>
<dbReference type="InterPro" id="IPR001678">
    <property type="entry name" value="MeTrfase_RsmB-F_NOP2_dom"/>
</dbReference>
<dbReference type="SUPFAM" id="SSF48013">
    <property type="entry name" value="NusB-like"/>
    <property type="match status" value="1"/>
</dbReference>
<keyword evidence="9" id="KW-1185">Reference proteome</keyword>
<feature type="binding site" evidence="5">
    <location>
        <position position="324"/>
    </location>
    <ligand>
        <name>S-adenosyl-L-methionine</name>
        <dbReference type="ChEBI" id="CHEBI:59789"/>
    </ligand>
</feature>
<dbReference type="Gene3D" id="3.40.50.150">
    <property type="entry name" value="Vaccinia Virus protein VP39"/>
    <property type="match status" value="1"/>
</dbReference>
<dbReference type="GO" id="GO:0003723">
    <property type="term" value="F:RNA binding"/>
    <property type="evidence" value="ECO:0007669"/>
    <property type="project" value="UniProtKB-UniRule"/>
</dbReference>
<evidence type="ECO:0000313" key="9">
    <source>
        <dbReference type="Proteomes" id="UP000432089"/>
    </source>
</evidence>
<dbReference type="InterPro" id="IPR029063">
    <property type="entry name" value="SAM-dependent_MTases_sf"/>
</dbReference>
<dbReference type="AlphaFoldDB" id="A0A7V7PNM4"/>
<dbReference type="FunFam" id="3.40.50.150:FF:000257">
    <property type="entry name" value="16S rRNA methyltransferase"/>
    <property type="match status" value="1"/>
</dbReference>
<dbReference type="CDD" id="cd02440">
    <property type="entry name" value="AdoMet_MTases"/>
    <property type="match status" value="1"/>
</dbReference>
<dbReference type="InterPro" id="IPR023267">
    <property type="entry name" value="RCMT"/>
</dbReference>
<feature type="binding site" evidence="5">
    <location>
        <position position="282"/>
    </location>
    <ligand>
        <name>S-adenosyl-L-methionine</name>
        <dbReference type="ChEBI" id="CHEBI:59789"/>
    </ligand>
</feature>
<reference evidence="8 9" key="1">
    <citation type="submission" date="2019-09" db="EMBL/GenBank/DDBJ databases">
        <title>YIM 132180 draft genome.</title>
        <authorList>
            <person name="Zhang K."/>
        </authorList>
    </citation>
    <scope>NUCLEOTIDE SEQUENCE [LARGE SCALE GENOMIC DNA]</scope>
    <source>
        <strain evidence="8 9">YIM 132180</strain>
    </source>
</reference>
<dbReference type="Gene3D" id="1.10.940.10">
    <property type="entry name" value="NusB-like"/>
    <property type="match status" value="1"/>
</dbReference>
<dbReference type="PROSITE" id="PS51686">
    <property type="entry name" value="SAM_MT_RSMB_NOP"/>
    <property type="match status" value="1"/>
</dbReference>
<feature type="binding site" evidence="5">
    <location>
        <begin position="261"/>
        <end position="267"/>
    </location>
    <ligand>
        <name>S-adenosyl-L-methionine</name>
        <dbReference type="ChEBI" id="CHEBI:59789"/>
    </ligand>
</feature>
<keyword evidence="6" id="KW-0175">Coiled coil</keyword>
<keyword evidence="3 5" id="KW-0949">S-adenosyl-L-methionine</keyword>
<evidence type="ECO:0000259" key="7">
    <source>
        <dbReference type="PROSITE" id="PS51686"/>
    </source>
</evidence>
<feature type="active site" description="Nucleophile" evidence="5">
    <location>
        <position position="377"/>
    </location>
</feature>
<comment type="similarity">
    <text evidence="5">Belongs to the class I-like SAM-binding methyltransferase superfamily. RsmB/NOP family.</text>
</comment>
<feature type="domain" description="SAM-dependent MTase RsmB/NOP-type" evidence="7">
    <location>
        <begin position="152"/>
        <end position="450"/>
    </location>
</feature>
<dbReference type="Pfam" id="PF01189">
    <property type="entry name" value="Methyltr_RsmB-F"/>
    <property type="match status" value="1"/>
</dbReference>
<evidence type="ECO:0000256" key="6">
    <source>
        <dbReference type="SAM" id="Coils"/>
    </source>
</evidence>
<dbReference type="RefSeq" id="WP_150970421.1">
    <property type="nucleotide sequence ID" value="NZ_VZDO01000010.1"/>
</dbReference>
<dbReference type="GO" id="GO:0001510">
    <property type="term" value="P:RNA methylation"/>
    <property type="evidence" value="ECO:0007669"/>
    <property type="project" value="InterPro"/>
</dbReference>
<gene>
    <name evidence="8" type="ORF">F6X38_13650</name>
</gene>
<evidence type="ECO:0000256" key="5">
    <source>
        <dbReference type="PROSITE-ProRule" id="PRU01023"/>
    </source>
</evidence>
<proteinExistence type="inferred from homology"/>
<dbReference type="PANTHER" id="PTHR22807">
    <property type="entry name" value="NOP2 YEAST -RELATED NOL1/NOP2/FMU SUN DOMAIN-CONTAINING"/>
    <property type="match status" value="1"/>
</dbReference>
<dbReference type="InterPro" id="IPR049560">
    <property type="entry name" value="MeTrfase_RsmB-F_NOP2_cat"/>
</dbReference>
<feature type="coiled-coil region" evidence="6">
    <location>
        <begin position="281"/>
        <end position="308"/>
    </location>
</feature>
<dbReference type="PRINTS" id="PR02008">
    <property type="entry name" value="RCMTFAMILY"/>
</dbReference>
<dbReference type="Proteomes" id="UP000432089">
    <property type="component" value="Unassembled WGS sequence"/>
</dbReference>
<dbReference type="EMBL" id="VZDO01000010">
    <property type="protein sequence ID" value="KAB0679372.1"/>
    <property type="molecule type" value="Genomic_DNA"/>
</dbReference>
<dbReference type="GO" id="GO:0008173">
    <property type="term" value="F:RNA methyltransferase activity"/>
    <property type="evidence" value="ECO:0007669"/>
    <property type="project" value="InterPro"/>
</dbReference>
<dbReference type="InterPro" id="IPR035926">
    <property type="entry name" value="NusB-like_sf"/>
</dbReference>
<accession>A0A7V7PNM4</accession>
<evidence type="ECO:0000256" key="1">
    <source>
        <dbReference type="ARBA" id="ARBA00022603"/>
    </source>
</evidence>
<evidence type="ECO:0000256" key="3">
    <source>
        <dbReference type="ARBA" id="ARBA00022691"/>
    </source>
</evidence>
<evidence type="ECO:0000313" key="8">
    <source>
        <dbReference type="EMBL" id="KAB0679372.1"/>
    </source>
</evidence>
<dbReference type="PANTHER" id="PTHR22807:SF61">
    <property type="entry name" value="NOL1_NOP2_SUN FAMILY PROTEIN _ ANTITERMINATION NUSB DOMAIN-CONTAINING PROTEIN"/>
    <property type="match status" value="1"/>
</dbReference>
<keyword evidence="4 5" id="KW-0694">RNA-binding</keyword>
<dbReference type="Pfam" id="PF01029">
    <property type="entry name" value="NusB"/>
    <property type="match status" value="1"/>
</dbReference>
<dbReference type="SUPFAM" id="SSF53335">
    <property type="entry name" value="S-adenosyl-L-methionine-dependent methyltransferases"/>
    <property type="match status" value="1"/>
</dbReference>